<feature type="region of interest" description="Disordered" evidence="1">
    <location>
        <begin position="42"/>
        <end position="76"/>
    </location>
</feature>
<sequence>MVMRIFVEVIAALPPRRAAVKERAFSETHKFMHFNALIRRTKKAMNQDKTSQKKKGRRVLTRMIMQDRLTVSHHHK</sequence>
<reference evidence="2" key="1">
    <citation type="submission" date="2019-08" db="EMBL/GenBank/DDBJ databases">
        <authorList>
            <person name="Kucharzyk K."/>
            <person name="Murdoch R.W."/>
            <person name="Higgins S."/>
            <person name="Loffler F."/>
        </authorList>
    </citation>
    <scope>NUCLEOTIDE SEQUENCE</scope>
</reference>
<protein>
    <submittedName>
        <fullName evidence="2">Uncharacterized protein</fullName>
    </submittedName>
</protein>
<name>A0A645G7V3_9ZZZZ</name>
<accession>A0A645G7V3</accession>
<evidence type="ECO:0000256" key="1">
    <source>
        <dbReference type="SAM" id="MobiDB-lite"/>
    </source>
</evidence>
<dbReference type="EMBL" id="VSSQ01071365">
    <property type="protein sequence ID" value="MPN22987.1"/>
    <property type="molecule type" value="Genomic_DNA"/>
</dbReference>
<organism evidence="2">
    <name type="scientific">bioreactor metagenome</name>
    <dbReference type="NCBI Taxonomy" id="1076179"/>
    <lineage>
        <taxon>unclassified sequences</taxon>
        <taxon>metagenomes</taxon>
        <taxon>ecological metagenomes</taxon>
    </lineage>
</organism>
<evidence type="ECO:0000313" key="2">
    <source>
        <dbReference type="EMBL" id="MPN22987.1"/>
    </source>
</evidence>
<dbReference type="AlphaFoldDB" id="A0A645G7V3"/>
<comment type="caution">
    <text evidence="2">The sequence shown here is derived from an EMBL/GenBank/DDBJ whole genome shotgun (WGS) entry which is preliminary data.</text>
</comment>
<gene>
    <name evidence="2" type="ORF">SDC9_170372</name>
</gene>
<proteinExistence type="predicted"/>